<evidence type="ECO:0000313" key="2">
    <source>
        <dbReference type="EMBL" id="WYJ89871.1"/>
    </source>
</evidence>
<dbReference type="Proteomes" id="UP000195141">
    <property type="component" value="Chromosome"/>
</dbReference>
<evidence type="ECO:0000313" key="3">
    <source>
        <dbReference type="Proteomes" id="UP000195141"/>
    </source>
</evidence>
<dbReference type="EMBL" id="NGMM01000021">
    <property type="protein sequence ID" value="OTP06745.1"/>
    <property type="molecule type" value="Genomic_DNA"/>
</dbReference>
<dbReference type="EMBL" id="CP147247">
    <property type="protein sequence ID" value="WYJ89871.1"/>
    <property type="molecule type" value="Genomic_DNA"/>
</dbReference>
<reference evidence="1" key="1">
    <citation type="submission" date="2017-05" db="EMBL/GenBank/DDBJ databases">
        <title>The Genome Sequence of Enterococcus sp. 9E7_DIV0242.</title>
        <authorList>
            <consortium name="The Broad Institute Genomics Platform"/>
            <consortium name="The Broad Institute Genomic Center for Infectious Diseases"/>
            <person name="Earl A."/>
            <person name="Manson A."/>
            <person name="Schwartman J."/>
            <person name="Gilmore M."/>
            <person name="Abouelleil A."/>
            <person name="Cao P."/>
            <person name="Chapman S."/>
            <person name="Cusick C."/>
            <person name="Shea T."/>
            <person name="Young S."/>
            <person name="Neafsey D."/>
            <person name="Nusbaum C."/>
            <person name="Birren B."/>
        </authorList>
    </citation>
    <scope>NUCLEOTIDE SEQUENCE [LARGE SCALE GENOMIC DNA]</scope>
    <source>
        <strain evidence="1">9E7_DIV0242</strain>
    </source>
</reference>
<sequence length="93" mass="10747">MVKLTIDDLELDDSVFNEINSRIEKGVSYAFEAHEKRKNSARYMTKKEAAAYCGVSFNTLQRFISLGLKVIMIDGMTRIDKNDCDEFMQKNKK</sequence>
<dbReference type="AlphaFoldDB" id="A0A242JV21"/>
<dbReference type="InterPro" id="IPR009061">
    <property type="entry name" value="DNA-bd_dom_put_sf"/>
</dbReference>
<reference evidence="2" key="3">
    <citation type="submission" date="2024-03" db="EMBL/GenBank/DDBJ databases">
        <title>The Genome Sequence of Enterococcus sp. DIV0242b.</title>
        <authorList>
            <consortium name="The Broad Institute Genomics Platform"/>
            <consortium name="The Broad Institute Microbial Omics Core"/>
            <consortium name="The Broad Institute Genomic Center for Infectious Diseases"/>
            <person name="Earl A."/>
            <person name="Manson A."/>
            <person name="Gilmore M."/>
            <person name="Schwartman J."/>
            <person name="Shea T."/>
            <person name="Abouelleil A."/>
            <person name="Cao P."/>
            <person name="Chapman S."/>
            <person name="Cusick C."/>
            <person name="Young S."/>
            <person name="Neafsey D."/>
            <person name="Nusbaum C."/>
            <person name="Birren B."/>
        </authorList>
    </citation>
    <scope>NUCLEOTIDE SEQUENCE</scope>
    <source>
        <strain evidence="2">9E7_DIV0242</strain>
    </source>
</reference>
<gene>
    <name evidence="2" type="ORF">A5888_001597</name>
    <name evidence="1" type="ORF">A5888_004200</name>
</gene>
<protein>
    <recommendedName>
        <fullName evidence="4">Helix-turn-helix domain-containing protein</fullName>
    </recommendedName>
</protein>
<evidence type="ECO:0000313" key="1">
    <source>
        <dbReference type="EMBL" id="OTP06745.1"/>
    </source>
</evidence>
<evidence type="ECO:0008006" key="4">
    <source>
        <dbReference type="Google" id="ProtNLM"/>
    </source>
</evidence>
<proteinExistence type="predicted"/>
<keyword evidence="3" id="KW-1185">Reference proteome</keyword>
<organism evidence="1">
    <name type="scientific">Candidatus Enterococcus clewellii</name>
    <dbReference type="NCBI Taxonomy" id="1834193"/>
    <lineage>
        <taxon>Bacteria</taxon>
        <taxon>Bacillati</taxon>
        <taxon>Bacillota</taxon>
        <taxon>Bacilli</taxon>
        <taxon>Lactobacillales</taxon>
        <taxon>Enterococcaceae</taxon>
        <taxon>Enterococcus</taxon>
    </lineage>
</organism>
<name>A0A242JV21_9ENTE</name>
<reference evidence="2" key="2">
    <citation type="submission" date="2017-05" db="EMBL/GenBank/DDBJ databases">
        <authorList>
            <consortium name="The Broad Institute Genomics Platform"/>
            <consortium name="The Broad Institute Genomic Center for Infectious Diseases"/>
            <person name="Earl A."/>
            <person name="Manson A."/>
            <person name="Schwartman J."/>
            <person name="Gilmore M."/>
            <person name="Abouelleil A."/>
            <person name="Cao P."/>
            <person name="Chapman S."/>
            <person name="Cusick C."/>
            <person name="Shea T."/>
            <person name="Young S."/>
            <person name="Neafsey D."/>
            <person name="Nusbaum C."/>
            <person name="Birren B."/>
        </authorList>
    </citation>
    <scope>NUCLEOTIDE SEQUENCE</scope>
    <source>
        <strain evidence="2">9E7_DIV0242</strain>
    </source>
</reference>
<accession>A0A242JV21</accession>
<dbReference type="SUPFAM" id="SSF46955">
    <property type="entry name" value="Putative DNA-binding domain"/>
    <property type="match status" value="1"/>
</dbReference>